<name>A0A6B2QWA6_9BURK</name>
<dbReference type="Pfam" id="PF14559">
    <property type="entry name" value="TPR_19"/>
    <property type="match status" value="2"/>
</dbReference>
<dbReference type="Gene3D" id="1.25.40.10">
    <property type="entry name" value="Tetratricopeptide repeat domain"/>
    <property type="match status" value="2"/>
</dbReference>
<dbReference type="SMART" id="SM00028">
    <property type="entry name" value="TPR"/>
    <property type="match status" value="4"/>
</dbReference>
<dbReference type="PROSITE" id="PS50005">
    <property type="entry name" value="TPR"/>
    <property type="match status" value="1"/>
</dbReference>
<dbReference type="InterPro" id="IPR025137">
    <property type="entry name" value="NfrA_C"/>
</dbReference>
<reference evidence="3" key="1">
    <citation type="submission" date="2020-02" db="EMBL/GenBank/DDBJ databases">
        <authorList>
            <person name="Chen W.-M."/>
        </authorList>
    </citation>
    <scope>NUCLEOTIDE SEQUENCE</scope>
    <source>
        <strain evidence="3">NBD-18</strain>
    </source>
</reference>
<evidence type="ECO:0000256" key="1">
    <source>
        <dbReference type="PROSITE-ProRule" id="PRU00339"/>
    </source>
</evidence>
<dbReference type="PANTHER" id="PTHR12558:SF13">
    <property type="entry name" value="CELL DIVISION CYCLE PROTEIN 27 HOMOLOG"/>
    <property type="match status" value="1"/>
</dbReference>
<dbReference type="InterPro" id="IPR011990">
    <property type="entry name" value="TPR-like_helical_dom_sf"/>
</dbReference>
<organism evidence="3">
    <name type="scientific">Sheuella amnicola</name>
    <dbReference type="NCBI Taxonomy" id="2707330"/>
    <lineage>
        <taxon>Bacteria</taxon>
        <taxon>Pseudomonadati</taxon>
        <taxon>Pseudomonadota</taxon>
        <taxon>Betaproteobacteria</taxon>
        <taxon>Burkholderiales</taxon>
        <taxon>Alcaligenaceae</taxon>
        <taxon>Sheuella</taxon>
    </lineage>
</organism>
<dbReference type="Pfam" id="PF13283">
    <property type="entry name" value="NfrA_C"/>
    <property type="match status" value="1"/>
</dbReference>
<dbReference type="EMBL" id="JAAGRN010000002">
    <property type="protein sequence ID" value="NDY82421.1"/>
    <property type="molecule type" value="Genomic_DNA"/>
</dbReference>
<gene>
    <name evidence="3" type="ORF">G3I67_04155</name>
</gene>
<dbReference type="InterPro" id="IPR019734">
    <property type="entry name" value="TPR_rpt"/>
</dbReference>
<evidence type="ECO:0000313" key="3">
    <source>
        <dbReference type="EMBL" id="NDY82421.1"/>
    </source>
</evidence>
<feature type="repeat" description="TPR" evidence="1">
    <location>
        <begin position="632"/>
        <end position="665"/>
    </location>
</feature>
<dbReference type="AlphaFoldDB" id="A0A6B2QWA6"/>
<feature type="domain" description="Bacteriophage N4 adsorption protein A C-terminal" evidence="2">
    <location>
        <begin position="788"/>
        <end position="950"/>
    </location>
</feature>
<dbReference type="SUPFAM" id="SSF48452">
    <property type="entry name" value="TPR-like"/>
    <property type="match status" value="1"/>
</dbReference>
<keyword evidence="1" id="KW-0802">TPR repeat</keyword>
<protein>
    <submittedName>
        <fullName evidence="3">Tetratricopeptide repeat protein</fullName>
    </submittedName>
</protein>
<evidence type="ECO:0000259" key="2">
    <source>
        <dbReference type="Pfam" id="PF13283"/>
    </source>
</evidence>
<proteinExistence type="predicted"/>
<dbReference type="PANTHER" id="PTHR12558">
    <property type="entry name" value="CELL DIVISION CYCLE 16,23,27"/>
    <property type="match status" value="1"/>
</dbReference>
<sequence length="966" mass="110491">MTIKKFAANLLVFVMLSIPVIGFPKSIQNPDWSQGLSSYEKFIVYPHLERAFRAMDDHELHVAISEFYQARKLSKNQPQISLYLANAYEKNDQLNEAIAVLDQLSKENPQRQDIEQALIEAKTKHNKQMLQKIQDKAIEPVQLQSILIRNKPDFTEPYDEHKWIEVLAGEFNKNKKLLLEYQPKFKVNEIFHLEESIKYLIATQNRELLSTYIKSLSRTISNKPNELDAITYQLIQANSPNQAIQLLIDAYPYLQADDQLRQTLTERLAFAQTVATNKNKLIDFIHSHKPDLSSPQYERQWLELLAAVSHEQSKLLLDYKCEFDENRAFQAELVLQSYESNPGKITATQVAKYLPHVETLHPTQLDQISYRLNKEGAKSTSFNLLMDAYPFGHADPGIRKVLFDRLNGLLNDNPKMLTHFDLVKLARPLGNVQDRSSQAKLLDSLNDCEGVEQVLEDYSVNYSAEDWRRLGRCYQKLQKVGLAQYAYTQAYQRDQAIGSARELAYQAFETKDYRTSLEMWKKVLASKQSTTADLKAAAYTAVSVDDMQWANRILAEYAKRGGRRDDEYLWLKAITEQQEHPKQALIDIRRAIKQKPKVEYFELLAALERKQKNEAAALEALKKALALNTENSSVQAALGYAYYHQNDVKTAETYLDEALKMRPDDSRLVEQLAYVNQRLGQNEQATRFTERAIDQIDLYTKTEMTPELEDKRFGLRRMHEDLQRRWTFSADAISGNQVASVPNAPQPGLNYKSYAQAEVAYRLGNPAIDDGKTFSAYSRVFAGNGPSGSALPIYAPVIAAGFRWKPFSTQVINFAVEQQFPLDQGSSPSTNTLIRASGSFFNSGKYSDEWHPSSNGWLAQNLYLDAAYYISNRLSSLTADYRVSYHNKMGESQTIEPYTHIQWNSLNQQTQADIRAGVGVRWNIWGNESRYNAYASKVTVGIEFQYALSTYLNDKSTAMLTLGGRW</sequence>
<dbReference type="RefSeq" id="WP_163651819.1">
    <property type="nucleotide sequence ID" value="NZ_JAAGRN010000002.1"/>
</dbReference>
<comment type="caution">
    <text evidence="3">The sequence shown here is derived from an EMBL/GenBank/DDBJ whole genome shotgun (WGS) entry which is preliminary data.</text>
</comment>
<accession>A0A6B2QWA6</accession>